<feature type="compositionally biased region" description="Polar residues" evidence="1">
    <location>
        <begin position="7"/>
        <end position="30"/>
    </location>
</feature>
<sequence>MGKENFRQSYDTNKISGSDNWNFKLPQTTEHVGFPQSDAPIYSTNMSSERTRKVRDDEITDASTARDTITTEAARHGNGITPELRTGDVLVAWDIWKRDEIKWTNNSKEMEVISSGLHARSRSDQLSSRFSECIGQLGGLQYKPTTFVNPISVVEPRANSGFIRKPIQCDPTSLCINRLEGFECPMDISIQLYIGEWNPLVPSHYPINITNFIGTQTIMNYSDCGGTLVAWPTLVHNTTIRKLKMDYPWTIEPNHDSVSEYDRETSPPPTRPVDIFAHGYVADRRHELLTKFLGAVGLSRHAQSLLKGGYKIQFTQKLTSLKILLTYQQVREKVASHIMLSKNQSN</sequence>
<gene>
    <name evidence="2" type="ORF">EZS28_003404</name>
</gene>
<organism evidence="2 3">
    <name type="scientific">Streblomastix strix</name>
    <dbReference type="NCBI Taxonomy" id="222440"/>
    <lineage>
        <taxon>Eukaryota</taxon>
        <taxon>Metamonada</taxon>
        <taxon>Preaxostyla</taxon>
        <taxon>Oxymonadida</taxon>
        <taxon>Streblomastigidae</taxon>
        <taxon>Streblomastix</taxon>
    </lineage>
</organism>
<reference evidence="2 3" key="1">
    <citation type="submission" date="2019-03" db="EMBL/GenBank/DDBJ databases">
        <title>Single cell metagenomics reveals metabolic interactions within the superorganism composed of flagellate Streblomastix strix and complex community of Bacteroidetes bacteria on its surface.</title>
        <authorList>
            <person name="Treitli S.C."/>
            <person name="Kolisko M."/>
            <person name="Husnik F."/>
            <person name="Keeling P."/>
            <person name="Hampl V."/>
        </authorList>
    </citation>
    <scope>NUCLEOTIDE SEQUENCE [LARGE SCALE GENOMIC DNA]</scope>
    <source>
        <strain evidence="2">ST1C</strain>
    </source>
</reference>
<evidence type="ECO:0000313" key="2">
    <source>
        <dbReference type="EMBL" id="KAA6401065.1"/>
    </source>
</evidence>
<feature type="region of interest" description="Disordered" evidence="1">
    <location>
        <begin position="1"/>
        <end position="54"/>
    </location>
</feature>
<evidence type="ECO:0000256" key="1">
    <source>
        <dbReference type="SAM" id="MobiDB-lite"/>
    </source>
</evidence>
<comment type="caution">
    <text evidence="2">The sequence shown here is derived from an EMBL/GenBank/DDBJ whole genome shotgun (WGS) entry which is preliminary data.</text>
</comment>
<dbReference type="EMBL" id="SNRW01000451">
    <property type="protein sequence ID" value="KAA6401065.1"/>
    <property type="molecule type" value="Genomic_DNA"/>
</dbReference>
<accession>A0A5J4X354</accession>
<dbReference type="AlphaFoldDB" id="A0A5J4X354"/>
<name>A0A5J4X354_9EUKA</name>
<proteinExistence type="predicted"/>
<evidence type="ECO:0000313" key="3">
    <source>
        <dbReference type="Proteomes" id="UP000324800"/>
    </source>
</evidence>
<dbReference type="Proteomes" id="UP000324800">
    <property type="component" value="Unassembled WGS sequence"/>
</dbReference>
<protein>
    <submittedName>
        <fullName evidence="2">Uncharacterized protein</fullName>
    </submittedName>
</protein>